<keyword evidence="2" id="KW-0378">Hydrolase</keyword>
<dbReference type="Proteomes" id="UP000051952">
    <property type="component" value="Unassembled WGS sequence"/>
</dbReference>
<dbReference type="InterPro" id="IPR039298">
    <property type="entry name" value="ACOT13"/>
</dbReference>
<proteinExistence type="inferred from homology"/>
<sequence>MFKLHRPLLSSVTHQAVLRHTIESAERLLHAEAPIFAPAMLGHVEFQPRKVTHRGPAMVFPFHGGKNACNAFQSMHGGALAALADMFTTLHLWGQEPQSRHVSVNIDIQYLAAAKAGGSFECVTRVTKKGKRLAFTEFEFFDQKTGDIVCKGTHTKAFI</sequence>
<protein>
    <recommendedName>
        <fullName evidence="3">Thioesterase domain-containing protein</fullName>
    </recommendedName>
</protein>
<dbReference type="Pfam" id="PF03061">
    <property type="entry name" value="4HBT"/>
    <property type="match status" value="1"/>
</dbReference>
<dbReference type="PANTHER" id="PTHR21660">
    <property type="entry name" value="THIOESTERASE SUPERFAMILY MEMBER-RELATED"/>
    <property type="match status" value="1"/>
</dbReference>
<dbReference type="EMBL" id="CYKH01002161">
    <property type="protein sequence ID" value="CUG93546.1"/>
    <property type="molecule type" value="Genomic_DNA"/>
</dbReference>
<comment type="similarity">
    <text evidence="1">Belongs to the thioesterase PaaI family.</text>
</comment>
<evidence type="ECO:0000256" key="2">
    <source>
        <dbReference type="ARBA" id="ARBA00022801"/>
    </source>
</evidence>
<organism evidence="4 5">
    <name type="scientific">Bodo saltans</name>
    <name type="common">Flagellated protozoan</name>
    <dbReference type="NCBI Taxonomy" id="75058"/>
    <lineage>
        <taxon>Eukaryota</taxon>
        <taxon>Discoba</taxon>
        <taxon>Euglenozoa</taxon>
        <taxon>Kinetoplastea</taxon>
        <taxon>Metakinetoplastina</taxon>
        <taxon>Eubodonida</taxon>
        <taxon>Bodonidae</taxon>
        <taxon>Bodo</taxon>
    </lineage>
</organism>
<evidence type="ECO:0000313" key="4">
    <source>
        <dbReference type="EMBL" id="CUG93546.1"/>
    </source>
</evidence>
<accession>A0A0S4JPU2</accession>
<dbReference type="OMA" id="FEDKKCN"/>
<dbReference type="InterPro" id="IPR003736">
    <property type="entry name" value="PAAI_dom"/>
</dbReference>
<dbReference type="PANTHER" id="PTHR21660:SF56">
    <property type="entry name" value="THIOESTERASE DOMAIN-CONTAINING PROTEIN"/>
    <property type="match status" value="1"/>
</dbReference>
<evidence type="ECO:0000256" key="1">
    <source>
        <dbReference type="ARBA" id="ARBA00008324"/>
    </source>
</evidence>
<reference evidence="5" key="1">
    <citation type="submission" date="2015-09" db="EMBL/GenBank/DDBJ databases">
        <authorList>
            <consortium name="Pathogen Informatics"/>
        </authorList>
    </citation>
    <scope>NUCLEOTIDE SEQUENCE [LARGE SCALE GENOMIC DNA]</scope>
    <source>
        <strain evidence="5">Lake Konstanz</strain>
    </source>
</reference>
<dbReference type="InterPro" id="IPR006683">
    <property type="entry name" value="Thioestr_dom"/>
</dbReference>
<dbReference type="InterPro" id="IPR029069">
    <property type="entry name" value="HotDog_dom_sf"/>
</dbReference>
<dbReference type="AlphaFoldDB" id="A0A0S4JPU2"/>
<dbReference type="Gene3D" id="3.10.129.10">
    <property type="entry name" value="Hotdog Thioesterase"/>
    <property type="match status" value="1"/>
</dbReference>
<feature type="domain" description="Thioesterase" evidence="3">
    <location>
        <begin position="73"/>
        <end position="146"/>
    </location>
</feature>
<evidence type="ECO:0000259" key="3">
    <source>
        <dbReference type="Pfam" id="PF03061"/>
    </source>
</evidence>
<name>A0A0S4JPU2_BODSA</name>
<dbReference type="NCBIfam" id="TIGR00369">
    <property type="entry name" value="unchar_dom_1"/>
    <property type="match status" value="1"/>
</dbReference>
<keyword evidence="5" id="KW-1185">Reference proteome</keyword>
<dbReference type="SUPFAM" id="SSF54637">
    <property type="entry name" value="Thioesterase/thiol ester dehydrase-isomerase"/>
    <property type="match status" value="1"/>
</dbReference>
<dbReference type="CDD" id="cd03443">
    <property type="entry name" value="PaaI_thioesterase"/>
    <property type="match status" value="1"/>
</dbReference>
<dbReference type="GO" id="GO:0047617">
    <property type="term" value="F:fatty acyl-CoA hydrolase activity"/>
    <property type="evidence" value="ECO:0007669"/>
    <property type="project" value="InterPro"/>
</dbReference>
<evidence type="ECO:0000313" key="5">
    <source>
        <dbReference type="Proteomes" id="UP000051952"/>
    </source>
</evidence>
<gene>
    <name evidence="4" type="ORF">BSAL_43425</name>
</gene>
<dbReference type="VEuPathDB" id="TriTrypDB:BSAL_43425"/>
<dbReference type="OrthoDB" id="46529at2759"/>